<proteinExistence type="predicted"/>
<sequence length="322" mass="35837">MKRLLCFVVALAASLFALWYFITVPVFFVSSPESYQPMASAVTLRRHVRTLSEELPPRSEDADELAASADYIRAQFQLHTDRVEEQPYGVWGIEYQNISAKFGPDDDNGAVIVIGAHYDAFKGLPGADDNASGVAGLLELARLFAAQPPPIQVELVAYALEEPPYFRTDDMGSFHHGQSLREKGAEVRLMICLEMIGYFSDQAGSQRYPLARLNTLYPDKANFIAVVSNLGGHSDVRALKTGMLQATPLPVESMIGPAFLSGVDFSDHINYWYHDYPAVMVTDTAFYRNPAYHTDQDTWDTLDYERMAMVVDGVFNGVSKLL</sequence>
<dbReference type="PANTHER" id="PTHR12147">
    <property type="entry name" value="METALLOPEPTIDASE M28 FAMILY MEMBER"/>
    <property type="match status" value="1"/>
</dbReference>
<evidence type="ECO:0000259" key="1">
    <source>
        <dbReference type="Pfam" id="PF04389"/>
    </source>
</evidence>
<name>Q2SQ35_HAHCH</name>
<keyword evidence="3" id="KW-1185">Reference proteome</keyword>
<protein>
    <submittedName>
        <fullName evidence="2">Predicted aminopeptidase</fullName>
    </submittedName>
</protein>
<dbReference type="STRING" id="349521.HCH_00327"/>
<keyword evidence="2" id="KW-0031">Aminopeptidase</keyword>
<evidence type="ECO:0000313" key="2">
    <source>
        <dbReference type="EMBL" id="ABC27239.1"/>
    </source>
</evidence>
<dbReference type="InterPro" id="IPR045175">
    <property type="entry name" value="M28_fam"/>
</dbReference>
<dbReference type="GO" id="GO:0008235">
    <property type="term" value="F:metalloexopeptidase activity"/>
    <property type="evidence" value="ECO:0007669"/>
    <property type="project" value="InterPro"/>
</dbReference>
<organism evidence="2 3">
    <name type="scientific">Hahella chejuensis (strain KCTC 2396)</name>
    <dbReference type="NCBI Taxonomy" id="349521"/>
    <lineage>
        <taxon>Bacteria</taxon>
        <taxon>Pseudomonadati</taxon>
        <taxon>Pseudomonadota</taxon>
        <taxon>Gammaproteobacteria</taxon>
        <taxon>Oceanospirillales</taxon>
        <taxon>Hahellaceae</taxon>
        <taxon>Hahella</taxon>
    </lineage>
</organism>
<dbReference type="Pfam" id="PF04389">
    <property type="entry name" value="Peptidase_M28"/>
    <property type="match status" value="1"/>
</dbReference>
<dbReference type="HOGENOM" id="CLU_048743_0_0_6"/>
<dbReference type="RefSeq" id="WP_011394316.1">
    <property type="nucleotide sequence ID" value="NC_007645.1"/>
</dbReference>
<dbReference type="AlphaFoldDB" id="Q2SQ35"/>
<dbReference type="InterPro" id="IPR007484">
    <property type="entry name" value="Peptidase_M28"/>
</dbReference>
<accession>Q2SQ35</accession>
<feature type="domain" description="Peptidase M28" evidence="1">
    <location>
        <begin position="97"/>
        <end position="314"/>
    </location>
</feature>
<dbReference type="OrthoDB" id="9778250at2"/>
<dbReference type="GO" id="GO:0004177">
    <property type="term" value="F:aminopeptidase activity"/>
    <property type="evidence" value="ECO:0007669"/>
    <property type="project" value="UniProtKB-KW"/>
</dbReference>
<dbReference type="KEGG" id="hch:HCH_00327"/>
<dbReference type="GO" id="GO:0006508">
    <property type="term" value="P:proteolysis"/>
    <property type="evidence" value="ECO:0007669"/>
    <property type="project" value="InterPro"/>
</dbReference>
<dbReference type="Gene3D" id="3.40.630.10">
    <property type="entry name" value="Zn peptidases"/>
    <property type="match status" value="1"/>
</dbReference>
<dbReference type="SUPFAM" id="SSF53187">
    <property type="entry name" value="Zn-dependent exopeptidases"/>
    <property type="match status" value="1"/>
</dbReference>
<reference evidence="2 3" key="1">
    <citation type="journal article" date="2005" name="Nucleic Acids Res.">
        <title>Genomic blueprint of Hahella chejuensis, a marine microbe producing an algicidal agent.</title>
        <authorList>
            <person name="Jeong H."/>
            <person name="Yim J.H."/>
            <person name="Lee C."/>
            <person name="Choi S.-H."/>
            <person name="Park Y.K."/>
            <person name="Yoon S.H."/>
            <person name="Hur C.-G."/>
            <person name="Kang H.-Y."/>
            <person name="Kim D."/>
            <person name="Lee H.H."/>
            <person name="Park K.H."/>
            <person name="Park S.-H."/>
            <person name="Park H.-S."/>
            <person name="Lee H.K."/>
            <person name="Oh T.K."/>
            <person name="Kim J.F."/>
        </authorList>
    </citation>
    <scope>NUCLEOTIDE SEQUENCE [LARGE SCALE GENOMIC DNA]</scope>
    <source>
        <strain evidence="2 3">KCTC 2396</strain>
    </source>
</reference>
<gene>
    <name evidence="2" type="ordered locus">HCH_00327</name>
</gene>
<dbReference type="EMBL" id="CP000155">
    <property type="protein sequence ID" value="ABC27239.1"/>
    <property type="molecule type" value="Genomic_DNA"/>
</dbReference>
<evidence type="ECO:0000313" key="3">
    <source>
        <dbReference type="Proteomes" id="UP000000238"/>
    </source>
</evidence>
<keyword evidence="2" id="KW-0645">Protease</keyword>
<dbReference type="PANTHER" id="PTHR12147:SF26">
    <property type="entry name" value="PEPTIDASE M28 DOMAIN-CONTAINING PROTEIN"/>
    <property type="match status" value="1"/>
</dbReference>
<keyword evidence="2" id="KW-0378">Hydrolase</keyword>
<dbReference type="Proteomes" id="UP000000238">
    <property type="component" value="Chromosome"/>
</dbReference>
<dbReference type="eggNOG" id="COG2234">
    <property type="taxonomic scope" value="Bacteria"/>
</dbReference>